<evidence type="ECO:0000313" key="4">
    <source>
        <dbReference type="Proteomes" id="UP000064912"/>
    </source>
</evidence>
<gene>
    <name evidence="3" type="primary">hmuT</name>
    <name evidence="3" type="ORF">NHU_00185</name>
</gene>
<keyword evidence="1" id="KW-0732">Signal</keyword>
<feature type="chain" id="PRO_5002300880" evidence="1">
    <location>
        <begin position="21"/>
        <end position="277"/>
    </location>
</feature>
<sequence>MIRPLVALTLAALAALPAQAADRVVSLGGAVTEIVAALGEADRLVARDTSSSWPEAITALPDVGYVRRLSPEGVMSVAPDLILAEEGAGPPEAVDLLKSAAIPFVVVPDGYDRDAVIAKIEVVAEALGVPEKGATLAADLGRALDAAAAQAAEGPTRRVLFVLSVQGGRLLAGGRDTAADGIIRLAGGVNAIDDFEGYKPLTDEAVTRAAPDVILMMSRAGAEDLAPEVLALPAVRTTPAAAHGALVSMDGLYLLGFGPRTAQAVRDLSDALDRAGS</sequence>
<dbReference type="AlphaFoldDB" id="A0A0D6AX98"/>
<dbReference type="Gene3D" id="3.40.50.1980">
    <property type="entry name" value="Nitrogenase molybdenum iron protein domain"/>
    <property type="match status" value="2"/>
</dbReference>
<feature type="signal peptide" evidence="1">
    <location>
        <begin position="1"/>
        <end position="20"/>
    </location>
</feature>
<evidence type="ECO:0000256" key="1">
    <source>
        <dbReference type="SAM" id="SignalP"/>
    </source>
</evidence>
<dbReference type="PANTHER" id="PTHR30535">
    <property type="entry name" value="VITAMIN B12-BINDING PROTEIN"/>
    <property type="match status" value="1"/>
</dbReference>
<dbReference type="InterPro" id="IPR002491">
    <property type="entry name" value="ABC_transptr_periplasmic_BD"/>
</dbReference>
<dbReference type="EMBL" id="AP014800">
    <property type="protein sequence ID" value="BAQ67356.1"/>
    <property type="molecule type" value="Genomic_DNA"/>
</dbReference>
<evidence type="ECO:0000313" key="3">
    <source>
        <dbReference type="EMBL" id="BAQ67356.1"/>
    </source>
</evidence>
<name>A0A0D6AX98_RHOSU</name>
<organism evidence="3 4">
    <name type="scientific">Rhodovulum sulfidophilum</name>
    <name type="common">Rhodobacter sulfidophilus</name>
    <dbReference type="NCBI Taxonomy" id="35806"/>
    <lineage>
        <taxon>Bacteria</taxon>
        <taxon>Pseudomonadati</taxon>
        <taxon>Pseudomonadota</taxon>
        <taxon>Alphaproteobacteria</taxon>
        <taxon>Rhodobacterales</taxon>
        <taxon>Paracoccaceae</taxon>
        <taxon>Rhodovulum</taxon>
    </lineage>
</organism>
<dbReference type="KEGG" id="rsu:NHU_00185"/>
<reference evidence="3 4" key="1">
    <citation type="submission" date="2015-02" db="EMBL/GenBank/DDBJ databases">
        <title>Genome sequene of Rhodovulum sulfidophilum DSM 2351.</title>
        <authorList>
            <person name="Nagao N."/>
        </authorList>
    </citation>
    <scope>NUCLEOTIDE SEQUENCE [LARGE SCALE GENOMIC DNA]</scope>
    <source>
        <strain evidence="3 4">DSM 2351</strain>
    </source>
</reference>
<dbReference type="PROSITE" id="PS50983">
    <property type="entry name" value="FE_B12_PBP"/>
    <property type="match status" value="1"/>
</dbReference>
<feature type="domain" description="Fe/B12 periplasmic-binding" evidence="2">
    <location>
        <begin position="23"/>
        <end position="276"/>
    </location>
</feature>
<dbReference type="Pfam" id="PF01497">
    <property type="entry name" value="Peripla_BP_2"/>
    <property type="match status" value="1"/>
</dbReference>
<protein>
    <submittedName>
        <fullName evidence="3">Hemin-binding periplasmic protein HmuT</fullName>
    </submittedName>
</protein>
<dbReference type="Proteomes" id="UP000064912">
    <property type="component" value="Chromosome"/>
</dbReference>
<dbReference type="InterPro" id="IPR050902">
    <property type="entry name" value="ABC_Transporter_SBP"/>
</dbReference>
<dbReference type="eggNOG" id="COG4558">
    <property type="taxonomic scope" value="Bacteria"/>
</dbReference>
<dbReference type="SUPFAM" id="SSF53807">
    <property type="entry name" value="Helical backbone' metal receptor"/>
    <property type="match status" value="1"/>
</dbReference>
<evidence type="ECO:0000259" key="2">
    <source>
        <dbReference type="PROSITE" id="PS50983"/>
    </source>
</evidence>
<proteinExistence type="predicted"/>
<accession>A0A0D6AX98</accession>
<dbReference type="PANTHER" id="PTHR30535:SF4">
    <property type="entry name" value="HEMIN-BINDING PERIPLASMIC PROTEIN HMUT"/>
    <property type="match status" value="1"/>
</dbReference>
<dbReference type="PATRIC" id="fig|35806.4.peg.187"/>